<dbReference type="InterPro" id="IPR028261">
    <property type="entry name" value="DPD_II"/>
</dbReference>
<dbReference type="Proteomes" id="UP000198508">
    <property type="component" value="Unassembled WGS sequence"/>
</dbReference>
<organism evidence="17 18">
    <name type="scientific">Enterocloster lavalensis</name>
    <dbReference type="NCBI Taxonomy" id="460384"/>
    <lineage>
        <taxon>Bacteria</taxon>
        <taxon>Bacillati</taxon>
        <taxon>Bacillota</taxon>
        <taxon>Clostridia</taxon>
        <taxon>Lachnospirales</taxon>
        <taxon>Lachnospiraceae</taxon>
        <taxon>Enterocloster</taxon>
    </lineage>
</organism>
<dbReference type="CDD" id="cd00207">
    <property type="entry name" value="fer2"/>
    <property type="match status" value="1"/>
</dbReference>
<keyword evidence="10" id="KW-0411">Iron-sulfur</keyword>
<gene>
    <name evidence="17" type="ORF">SAMN05216313_10666</name>
</gene>
<evidence type="ECO:0000256" key="3">
    <source>
        <dbReference type="ARBA" id="ARBA00005404"/>
    </source>
</evidence>
<dbReference type="PRINTS" id="PR00368">
    <property type="entry name" value="FADPNR"/>
</dbReference>
<reference evidence="18" key="1">
    <citation type="submission" date="2016-10" db="EMBL/GenBank/DDBJ databases">
        <authorList>
            <person name="Varghese N."/>
            <person name="Submissions S."/>
        </authorList>
    </citation>
    <scope>NUCLEOTIDE SEQUENCE [LARGE SCALE GENOMIC DNA]</scope>
    <source>
        <strain evidence="18">NLAE-zl-G277</strain>
    </source>
</reference>
<dbReference type="GO" id="GO:0046872">
    <property type="term" value="F:metal ion binding"/>
    <property type="evidence" value="ECO:0007669"/>
    <property type="project" value="UniProtKB-KW"/>
</dbReference>
<keyword evidence="4" id="KW-0004">4Fe-4S</keyword>
<dbReference type="PROSITE" id="PS00198">
    <property type="entry name" value="4FE4S_FER_1"/>
    <property type="match status" value="1"/>
</dbReference>
<keyword evidence="18" id="KW-1185">Reference proteome</keyword>
<evidence type="ECO:0000313" key="17">
    <source>
        <dbReference type="EMBL" id="SET43213.1"/>
    </source>
</evidence>
<evidence type="ECO:0000259" key="16">
    <source>
        <dbReference type="PROSITE" id="PS51839"/>
    </source>
</evidence>
<dbReference type="Gene3D" id="1.10.1060.10">
    <property type="entry name" value="Alpha-helical ferredoxin"/>
    <property type="match status" value="1"/>
</dbReference>
<dbReference type="InterPro" id="IPR023753">
    <property type="entry name" value="FAD/NAD-binding_dom"/>
</dbReference>
<dbReference type="GO" id="GO:0016491">
    <property type="term" value="F:oxidoreductase activity"/>
    <property type="evidence" value="ECO:0007669"/>
    <property type="project" value="InterPro"/>
</dbReference>
<keyword evidence="9" id="KW-0408">Iron</keyword>
<dbReference type="EMBL" id="FOIM01000006">
    <property type="protein sequence ID" value="SET43213.1"/>
    <property type="molecule type" value="Genomic_DNA"/>
</dbReference>
<dbReference type="InterPro" id="IPR001041">
    <property type="entry name" value="2Fe-2S_ferredoxin-type"/>
</dbReference>
<evidence type="ECO:0000259" key="14">
    <source>
        <dbReference type="PROSITE" id="PS51085"/>
    </source>
</evidence>
<keyword evidence="5" id="KW-0001">2Fe-2S</keyword>
<evidence type="ECO:0000256" key="5">
    <source>
        <dbReference type="ARBA" id="ARBA00022714"/>
    </source>
</evidence>
<dbReference type="Pfam" id="PF13510">
    <property type="entry name" value="Fer2_4"/>
    <property type="match status" value="1"/>
</dbReference>
<dbReference type="Pfam" id="PF14691">
    <property type="entry name" value="Fer4_20"/>
    <property type="match status" value="1"/>
</dbReference>
<dbReference type="FunFam" id="3.30.70.20:FF:000035">
    <property type="entry name" value="Iron hydrogenase 1"/>
    <property type="match status" value="1"/>
</dbReference>
<dbReference type="InterPro" id="IPR054351">
    <property type="entry name" value="NADH_UbQ_OxRdtase_ferredoxin"/>
</dbReference>
<dbReference type="Pfam" id="PF07992">
    <property type="entry name" value="Pyr_redox_2"/>
    <property type="match status" value="1"/>
</dbReference>
<evidence type="ECO:0000256" key="9">
    <source>
        <dbReference type="ARBA" id="ARBA00023004"/>
    </source>
</evidence>
<dbReference type="Gene3D" id="3.10.20.740">
    <property type="match status" value="1"/>
</dbReference>
<dbReference type="InterPro" id="IPR019574">
    <property type="entry name" value="NADH_UbQ_OxRdtase_Gsu_4Fe4S-bd"/>
</dbReference>
<dbReference type="SUPFAM" id="SSF54292">
    <property type="entry name" value="2Fe-2S ferredoxin-like"/>
    <property type="match status" value="1"/>
</dbReference>
<dbReference type="Gene3D" id="3.50.50.60">
    <property type="entry name" value="FAD/NAD(P)-binding domain"/>
    <property type="match status" value="2"/>
</dbReference>
<comment type="cofactor">
    <cofactor evidence="1">
        <name>[4Fe-4S] cluster</name>
        <dbReference type="ChEBI" id="CHEBI:49883"/>
    </cofactor>
</comment>
<feature type="domain" description="4Fe-4S ferredoxin-type" evidence="15">
    <location>
        <begin position="187"/>
        <end position="215"/>
    </location>
</feature>
<name>A0A1I0ED38_9FIRM</name>
<dbReference type="GO" id="GO:0016020">
    <property type="term" value="C:membrane"/>
    <property type="evidence" value="ECO:0007669"/>
    <property type="project" value="UniProtKB-SubCell"/>
</dbReference>
<dbReference type="Pfam" id="PF10588">
    <property type="entry name" value="NADH-G_4Fe-4S_3"/>
    <property type="match status" value="1"/>
</dbReference>
<evidence type="ECO:0000256" key="11">
    <source>
        <dbReference type="ARBA" id="ARBA00023027"/>
    </source>
</evidence>
<comment type="subcellular location">
    <subcellularLocation>
        <location evidence="2">Membrane</location>
    </subcellularLocation>
</comment>
<dbReference type="FunFam" id="3.10.20.740:FF:000004">
    <property type="entry name" value="NADH-quinone oxidoreductase"/>
    <property type="match status" value="1"/>
</dbReference>
<dbReference type="STRING" id="460384.SAMN05216313_10666"/>
<dbReference type="Pfam" id="PF22117">
    <property type="entry name" value="Fer4_Nqo3"/>
    <property type="match status" value="1"/>
</dbReference>
<dbReference type="SUPFAM" id="SSF54862">
    <property type="entry name" value="4Fe-4S ferredoxins"/>
    <property type="match status" value="1"/>
</dbReference>
<dbReference type="InterPro" id="IPR036188">
    <property type="entry name" value="FAD/NAD-bd_sf"/>
</dbReference>
<evidence type="ECO:0000259" key="15">
    <source>
        <dbReference type="PROSITE" id="PS51379"/>
    </source>
</evidence>
<comment type="similarity">
    <text evidence="3">Belongs to the complex I 75 kDa subunit family.</text>
</comment>
<dbReference type="PRINTS" id="PR00469">
    <property type="entry name" value="PNDRDTASEII"/>
</dbReference>
<evidence type="ECO:0000313" key="18">
    <source>
        <dbReference type="Proteomes" id="UP000198508"/>
    </source>
</evidence>
<feature type="domain" description="4Fe-4S ferredoxin-type" evidence="15">
    <location>
        <begin position="143"/>
        <end position="173"/>
    </location>
</feature>
<dbReference type="GO" id="GO:0051539">
    <property type="term" value="F:4 iron, 4 sulfur cluster binding"/>
    <property type="evidence" value="ECO:0007669"/>
    <property type="project" value="UniProtKB-KW"/>
</dbReference>
<sequence>MAWGMHMVTITIDGIRLEVPEGKNILDCALDGGIYIPHLCHHKDLSPLGSCRMCIVEVEGRDGIVPSCTLKAEEGMAVTTRSPEIERLRMLALELLLAGHPEDCSTCPKYGNCELQTLIQYIGPKTGRLKMRVKGFKPQENNPLIVHDMNRCVLCGRCVRACNELRGVKVLQYQKKELETFVGTLHGRLLMDADCRFCGACVEVCPTGTIRDKMEQRGTKEEAAVPCRAACPAHTEIPRYIRFVKEGNCDAAAAVIREKVPFPKSLGYVCNHACELECKRKELTQAMSIRDIKRYAAEQDTGFYWRGKGKQLPDTGRRVCVVGGGPAGLAAAYYLRKQGHDVTIKEALPTAGGMMAYGIPSYRLPRQIIAEEIKVIEEQGVKIEVNTKVGQVAGLLEEYDAVLVASGAHRGVRLPMEGSELDGVLLNTEFLRRASLGEETGIGKRVIVLGGGNVAFDCARTARRLGADEIHVACLEARDQMTSSEEEITEAMEEGILVHPARTFERITGGDHVTGVDFMKVKSFTFDENRRAVIEKEEHSGHHIEADTVIFAVGQRPDLPPDCGLLRGRGDSVAVKDVEKDKSTSVEGIFAAGDVIYGTKSVIAAIESGREAAAQIDRFLGGDGDISEVLAPETAAEPYIGCVPGFGYQERTKPVIDGAAQRADHFQPYNHGICEADICREAGRCLQCDLRLQLAPSRRWSDFEGNQGVER</sequence>
<feature type="domain" description="4Fe-4S His(Cys)3-ligated-type" evidence="16">
    <location>
        <begin position="84"/>
        <end position="123"/>
    </location>
</feature>
<keyword evidence="6" id="KW-0479">Metal-binding</keyword>
<dbReference type="PROSITE" id="PS51379">
    <property type="entry name" value="4FE4S_FER_2"/>
    <property type="match status" value="2"/>
</dbReference>
<dbReference type="InterPro" id="IPR009051">
    <property type="entry name" value="Helical_ferredxn"/>
</dbReference>
<accession>A0A1I0ED38</accession>
<dbReference type="InterPro" id="IPR017900">
    <property type="entry name" value="4Fe4S_Fe_S_CS"/>
</dbReference>
<evidence type="ECO:0000256" key="7">
    <source>
        <dbReference type="ARBA" id="ARBA00022737"/>
    </source>
</evidence>
<dbReference type="SUPFAM" id="SSF46548">
    <property type="entry name" value="alpha-helical ferredoxin"/>
    <property type="match status" value="1"/>
</dbReference>
<keyword evidence="8" id="KW-1278">Translocase</keyword>
<feature type="domain" description="2Fe-2S ferredoxin-type" evidence="14">
    <location>
        <begin position="6"/>
        <end position="84"/>
    </location>
</feature>
<evidence type="ECO:0000256" key="6">
    <source>
        <dbReference type="ARBA" id="ARBA00022723"/>
    </source>
</evidence>
<dbReference type="AlphaFoldDB" id="A0A1I0ED38"/>
<proteinExistence type="inferred from homology"/>
<comment type="cofactor">
    <cofactor evidence="13">
        <name>[2Fe-2S] cluster</name>
        <dbReference type="ChEBI" id="CHEBI:190135"/>
    </cofactor>
</comment>
<dbReference type="PROSITE" id="PS51085">
    <property type="entry name" value="2FE2S_FER_2"/>
    <property type="match status" value="1"/>
</dbReference>
<dbReference type="GO" id="GO:0051537">
    <property type="term" value="F:2 iron, 2 sulfur cluster binding"/>
    <property type="evidence" value="ECO:0007669"/>
    <property type="project" value="UniProtKB-KW"/>
</dbReference>
<evidence type="ECO:0000256" key="1">
    <source>
        <dbReference type="ARBA" id="ARBA00001966"/>
    </source>
</evidence>
<dbReference type="PROSITE" id="PS51839">
    <property type="entry name" value="4FE4S_HC3"/>
    <property type="match status" value="1"/>
</dbReference>
<evidence type="ECO:0000256" key="13">
    <source>
        <dbReference type="ARBA" id="ARBA00034078"/>
    </source>
</evidence>
<evidence type="ECO:0000256" key="10">
    <source>
        <dbReference type="ARBA" id="ARBA00023014"/>
    </source>
</evidence>
<protein>
    <submittedName>
        <fullName evidence="17">NADPH-dependent glutamate synthase beta chain</fullName>
    </submittedName>
</protein>
<evidence type="ECO:0000256" key="8">
    <source>
        <dbReference type="ARBA" id="ARBA00022967"/>
    </source>
</evidence>
<dbReference type="InterPro" id="IPR017896">
    <property type="entry name" value="4Fe4S_Fe-S-bd"/>
</dbReference>
<evidence type="ECO:0000256" key="2">
    <source>
        <dbReference type="ARBA" id="ARBA00004370"/>
    </source>
</evidence>
<evidence type="ECO:0000256" key="4">
    <source>
        <dbReference type="ARBA" id="ARBA00022485"/>
    </source>
</evidence>
<dbReference type="SUPFAM" id="SSF51971">
    <property type="entry name" value="Nucleotide-binding domain"/>
    <property type="match status" value="2"/>
</dbReference>
<keyword evidence="7" id="KW-0677">Repeat</keyword>
<dbReference type="PANTHER" id="PTHR42783:SF3">
    <property type="entry name" value="GLUTAMATE SYNTHASE [NADPH] SMALL CHAIN-RELATED"/>
    <property type="match status" value="1"/>
</dbReference>
<keyword evidence="11" id="KW-0520">NAD</keyword>
<keyword evidence="12" id="KW-0472">Membrane</keyword>
<dbReference type="SMART" id="SM00929">
    <property type="entry name" value="NADH-G_4Fe-4S_3"/>
    <property type="match status" value="1"/>
</dbReference>
<dbReference type="InterPro" id="IPR036010">
    <property type="entry name" value="2Fe-2S_ferredoxin-like_sf"/>
</dbReference>
<evidence type="ECO:0000256" key="12">
    <source>
        <dbReference type="ARBA" id="ARBA00023136"/>
    </source>
</evidence>
<dbReference type="PANTHER" id="PTHR42783">
    <property type="entry name" value="GLUTAMATE SYNTHASE [NADPH] SMALL CHAIN"/>
    <property type="match status" value="1"/>
</dbReference>